<comment type="subcellular location">
    <subcellularLocation>
        <location evidence="1">Membrane</location>
        <topology evidence="1">Single-pass membrane protein</topology>
    </subcellularLocation>
</comment>
<organism evidence="17 18">
    <name type="scientific">Pocillopora damicornis</name>
    <name type="common">Cauliflower coral</name>
    <name type="synonym">Millepora damicornis</name>
    <dbReference type="NCBI Taxonomy" id="46731"/>
    <lineage>
        <taxon>Eukaryota</taxon>
        <taxon>Metazoa</taxon>
        <taxon>Cnidaria</taxon>
        <taxon>Anthozoa</taxon>
        <taxon>Hexacorallia</taxon>
        <taxon>Scleractinia</taxon>
        <taxon>Astrocoeniina</taxon>
        <taxon>Pocilloporidae</taxon>
        <taxon>Pocillopora</taxon>
    </lineage>
</organism>
<evidence type="ECO:0000256" key="8">
    <source>
        <dbReference type="ARBA" id="ARBA00023157"/>
    </source>
</evidence>
<dbReference type="InterPro" id="IPR013783">
    <property type="entry name" value="Ig-like_fold"/>
</dbReference>
<keyword evidence="9" id="KW-0325">Glycoprotein</keyword>
<feature type="domain" description="Ig-like" evidence="15">
    <location>
        <begin position="126"/>
        <end position="205"/>
    </location>
</feature>
<dbReference type="Proteomes" id="UP000275408">
    <property type="component" value="Unassembled WGS sequence"/>
</dbReference>
<dbReference type="Gene3D" id="3.30.200.20">
    <property type="entry name" value="Phosphorylase Kinase, domain 1"/>
    <property type="match status" value="1"/>
</dbReference>
<feature type="domain" description="Ig-like" evidence="15">
    <location>
        <begin position="210"/>
        <end position="294"/>
    </location>
</feature>
<dbReference type="Gene3D" id="2.60.40.10">
    <property type="entry name" value="Immunoglobulins"/>
    <property type="match status" value="4"/>
</dbReference>
<keyword evidence="10" id="KW-0393">Immunoglobulin domain</keyword>
<feature type="non-terminal residue" evidence="17">
    <location>
        <position position="643"/>
    </location>
</feature>
<dbReference type="EC" id="2.7.10.1" evidence="3"/>
<evidence type="ECO:0000256" key="10">
    <source>
        <dbReference type="ARBA" id="ARBA00023319"/>
    </source>
</evidence>
<dbReference type="InterPro" id="IPR036116">
    <property type="entry name" value="FN3_sf"/>
</dbReference>
<dbReference type="Pfam" id="PF13895">
    <property type="entry name" value="Ig_2"/>
    <property type="match status" value="1"/>
</dbReference>
<feature type="binding site" evidence="11">
    <location>
        <begin position="585"/>
        <end position="591"/>
    </location>
    <ligand>
        <name>ATP</name>
        <dbReference type="ChEBI" id="CHEBI:30616"/>
    </ligand>
</feature>
<feature type="domain" description="Protein kinase" evidence="14">
    <location>
        <begin position="503"/>
        <end position="643"/>
    </location>
</feature>
<dbReference type="PROSITE" id="PS50011">
    <property type="entry name" value="PROTEIN_KINASE_DOM"/>
    <property type="match status" value="1"/>
</dbReference>
<evidence type="ECO:0000256" key="5">
    <source>
        <dbReference type="ARBA" id="ARBA00022737"/>
    </source>
</evidence>
<dbReference type="GO" id="GO:0098609">
    <property type="term" value="P:cell-cell adhesion"/>
    <property type="evidence" value="ECO:0007669"/>
    <property type="project" value="TreeGrafter"/>
</dbReference>
<dbReference type="InterPro" id="IPR003599">
    <property type="entry name" value="Ig_sub"/>
</dbReference>
<keyword evidence="11 12" id="KW-0067">ATP-binding</keyword>
<keyword evidence="4 13" id="KW-0812">Transmembrane</keyword>
<dbReference type="SMART" id="SM00219">
    <property type="entry name" value="TyrKc"/>
    <property type="match status" value="1"/>
</dbReference>
<keyword evidence="7 13" id="KW-0472">Membrane</keyword>
<dbReference type="Pfam" id="PF13927">
    <property type="entry name" value="Ig_3"/>
    <property type="match status" value="2"/>
</dbReference>
<evidence type="ECO:0000256" key="9">
    <source>
        <dbReference type="ARBA" id="ARBA00023180"/>
    </source>
</evidence>
<keyword evidence="11 12" id="KW-0547">Nucleotide-binding</keyword>
<dbReference type="CDD" id="cd00063">
    <property type="entry name" value="FN3"/>
    <property type="match status" value="1"/>
</dbReference>
<evidence type="ECO:0000256" key="6">
    <source>
        <dbReference type="ARBA" id="ARBA00022989"/>
    </source>
</evidence>
<dbReference type="PANTHER" id="PTHR44170">
    <property type="entry name" value="PROTEIN SIDEKICK"/>
    <property type="match status" value="1"/>
</dbReference>
<dbReference type="InterPro" id="IPR017441">
    <property type="entry name" value="Protein_kinase_ATP_BS"/>
</dbReference>
<proteinExistence type="inferred from homology"/>
<sequence>ESIRIETCQIIPLSFSRQCASLSILLLVSIPTIDKPEGARLTTNASQNTVTEGDTVAFKCIVMAAVPKVSIYKFYFNGRLLSSNSISEYTLNNVNRSQHYGEYKCVPHNDAGDGAKATVRLNINVPVQFTEVPQNITVNTSTPLFLSCDASGFPDPKIRWEKSGVTLSHTKQLNISNSNRNDAGEYVCIASNGVRQEKTARAYVTVQYPPTIQNLTTSSKKSWIGQTVTLKCLSDGIPTPTLSWYKPEGSEINRVTARENKVQVPLRGDQDFGHYKCIAANGLIPSDERLIRINQIRAPDVVQIDELRGETADDTVTLKWREPESNGKVITMYTVYQRVVTDGKVGQWTEIKKIRDVSVRELKIALERGKVYQFAITATNELGESLKQEKAKIQQVKAQGSPEECNCPSNNVLLAIIGVLAFTILLLIIYIIWLHKKGAVGKQRTYEDERGVYDNETGLEDIEPSLPDSRKLTQFPAEYMDLIEVNKDNRKAQRTAPVPRHHVTIEKIIGKGAFGQVAKGTAVGLRGSPETTTVAIKMLKANATESDKRDLMKELETMKQLQPHPYVIKLLGCVTESEELLVLIEYVPFGDLLGYLRKSRGLKDTYYKDPDVKPQTNLTSQRLMKFAWQIADGMSYLSSKSVS</sequence>
<keyword evidence="18" id="KW-1185">Reference proteome</keyword>
<dbReference type="InterPro" id="IPR007110">
    <property type="entry name" value="Ig-like_dom"/>
</dbReference>
<feature type="non-terminal residue" evidence="17">
    <location>
        <position position="1"/>
    </location>
</feature>
<keyword evidence="5" id="KW-0677">Repeat</keyword>
<dbReference type="SMART" id="SM00408">
    <property type="entry name" value="IGc2"/>
    <property type="match status" value="3"/>
</dbReference>
<name>A0A3M6UN05_POCDA</name>
<dbReference type="PROSITE" id="PS00107">
    <property type="entry name" value="PROTEIN_KINASE_ATP"/>
    <property type="match status" value="1"/>
</dbReference>
<evidence type="ECO:0000256" key="13">
    <source>
        <dbReference type="SAM" id="Phobius"/>
    </source>
</evidence>
<dbReference type="InterPro" id="IPR003598">
    <property type="entry name" value="Ig_sub2"/>
</dbReference>
<dbReference type="GO" id="GO:0016020">
    <property type="term" value="C:membrane"/>
    <property type="evidence" value="ECO:0007669"/>
    <property type="project" value="UniProtKB-SubCell"/>
</dbReference>
<feature type="binding site" evidence="11">
    <location>
        <begin position="510"/>
        <end position="517"/>
    </location>
    <ligand>
        <name>ATP</name>
        <dbReference type="ChEBI" id="CHEBI:30616"/>
    </ligand>
</feature>
<dbReference type="PANTHER" id="PTHR44170:SF6">
    <property type="entry name" value="CONTACTIN"/>
    <property type="match status" value="1"/>
</dbReference>
<evidence type="ECO:0000259" key="14">
    <source>
        <dbReference type="PROSITE" id="PS50011"/>
    </source>
</evidence>
<dbReference type="PIRSF" id="PIRSF000615">
    <property type="entry name" value="TyrPK_CSF1-R"/>
    <property type="match status" value="1"/>
</dbReference>
<evidence type="ECO:0000256" key="7">
    <source>
        <dbReference type="ARBA" id="ARBA00023136"/>
    </source>
</evidence>
<evidence type="ECO:0000256" key="11">
    <source>
        <dbReference type="PIRSR" id="PIRSR000615-2"/>
    </source>
</evidence>
<evidence type="ECO:0000256" key="3">
    <source>
        <dbReference type="ARBA" id="ARBA00011902"/>
    </source>
</evidence>
<dbReference type="SUPFAM" id="SSF48726">
    <property type="entry name" value="Immunoglobulin"/>
    <property type="match status" value="3"/>
</dbReference>
<dbReference type="OrthoDB" id="5981765at2759"/>
<accession>A0A3M6UN05</accession>
<evidence type="ECO:0000256" key="1">
    <source>
        <dbReference type="ARBA" id="ARBA00004167"/>
    </source>
</evidence>
<dbReference type="InterPro" id="IPR003961">
    <property type="entry name" value="FN3_dom"/>
</dbReference>
<evidence type="ECO:0000256" key="4">
    <source>
        <dbReference type="ARBA" id="ARBA00022692"/>
    </source>
</evidence>
<evidence type="ECO:0000256" key="12">
    <source>
        <dbReference type="PROSITE-ProRule" id="PRU10141"/>
    </source>
</evidence>
<keyword evidence="6 13" id="KW-1133">Transmembrane helix</keyword>
<reference evidence="17 18" key="1">
    <citation type="journal article" date="2018" name="Sci. Rep.">
        <title>Comparative analysis of the Pocillopora damicornis genome highlights role of immune system in coral evolution.</title>
        <authorList>
            <person name="Cunning R."/>
            <person name="Bay R.A."/>
            <person name="Gillette P."/>
            <person name="Baker A.C."/>
            <person name="Traylor-Knowles N."/>
        </authorList>
    </citation>
    <scope>NUCLEOTIDE SEQUENCE [LARGE SCALE GENOMIC DNA]</scope>
    <source>
        <strain evidence="17">RSMAS</strain>
        <tissue evidence="17">Whole animal</tissue>
    </source>
</reference>
<dbReference type="SMART" id="SM00060">
    <property type="entry name" value="FN3"/>
    <property type="match status" value="1"/>
</dbReference>
<comment type="caution">
    <text evidence="17">The sequence shown here is derived from an EMBL/GenBank/DDBJ whole genome shotgun (WGS) entry which is preliminary data.</text>
</comment>
<dbReference type="InterPro" id="IPR011009">
    <property type="entry name" value="Kinase-like_dom_sf"/>
</dbReference>
<gene>
    <name evidence="17" type="ORF">pdam_00020786</name>
</gene>
<evidence type="ECO:0000313" key="17">
    <source>
        <dbReference type="EMBL" id="RMX55012.1"/>
    </source>
</evidence>
<evidence type="ECO:0000313" key="18">
    <source>
        <dbReference type="Proteomes" id="UP000275408"/>
    </source>
</evidence>
<dbReference type="InterPro" id="IPR020635">
    <property type="entry name" value="Tyr_kinase_cat_dom"/>
</dbReference>
<dbReference type="AlphaFoldDB" id="A0A3M6UN05"/>
<evidence type="ECO:0000259" key="16">
    <source>
        <dbReference type="PROSITE" id="PS50853"/>
    </source>
</evidence>
<keyword evidence="8" id="KW-1015">Disulfide bond</keyword>
<comment type="similarity">
    <text evidence="2">Belongs to the protein kinase superfamily. CAMK Ser/Thr protein kinase family.</text>
</comment>
<dbReference type="InterPro" id="IPR036179">
    <property type="entry name" value="Ig-like_dom_sf"/>
</dbReference>
<feature type="binding site" evidence="11 12">
    <location>
        <position position="537"/>
    </location>
    <ligand>
        <name>ATP</name>
        <dbReference type="ChEBI" id="CHEBI:30616"/>
    </ligand>
</feature>
<dbReference type="InterPro" id="IPR000719">
    <property type="entry name" value="Prot_kinase_dom"/>
</dbReference>
<dbReference type="SUPFAM" id="SSF49265">
    <property type="entry name" value="Fibronectin type III"/>
    <property type="match status" value="1"/>
</dbReference>
<feature type="domain" description="Fibronectin type-III" evidence="16">
    <location>
        <begin position="298"/>
        <end position="399"/>
    </location>
</feature>
<evidence type="ECO:0000259" key="15">
    <source>
        <dbReference type="PROSITE" id="PS50835"/>
    </source>
</evidence>
<protein>
    <recommendedName>
        <fullName evidence="3">receptor protein-tyrosine kinase</fullName>
        <ecNumber evidence="3">2.7.10.1</ecNumber>
    </recommendedName>
</protein>
<feature type="transmembrane region" description="Helical" evidence="13">
    <location>
        <begin position="412"/>
        <end position="434"/>
    </location>
</feature>
<dbReference type="PROSITE" id="PS50835">
    <property type="entry name" value="IG_LIKE"/>
    <property type="match status" value="3"/>
</dbReference>
<dbReference type="GO" id="GO:0004714">
    <property type="term" value="F:transmembrane receptor protein tyrosine kinase activity"/>
    <property type="evidence" value="ECO:0007669"/>
    <property type="project" value="UniProtKB-EC"/>
</dbReference>
<dbReference type="InterPro" id="IPR001245">
    <property type="entry name" value="Ser-Thr/Tyr_kinase_cat_dom"/>
</dbReference>
<dbReference type="SMART" id="SM00409">
    <property type="entry name" value="IG"/>
    <property type="match status" value="3"/>
</dbReference>
<dbReference type="PROSITE" id="PS50853">
    <property type="entry name" value="FN3"/>
    <property type="match status" value="1"/>
</dbReference>
<evidence type="ECO:0000256" key="2">
    <source>
        <dbReference type="ARBA" id="ARBA00006692"/>
    </source>
</evidence>
<dbReference type="GO" id="GO:0005524">
    <property type="term" value="F:ATP binding"/>
    <property type="evidence" value="ECO:0007669"/>
    <property type="project" value="UniProtKB-UniRule"/>
</dbReference>
<dbReference type="Pfam" id="PF07714">
    <property type="entry name" value="PK_Tyr_Ser-Thr"/>
    <property type="match status" value="1"/>
</dbReference>
<dbReference type="SUPFAM" id="SSF56112">
    <property type="entry name" value="Protein kinase-like (PK-like)"/>
    <property type="match status" value="1"/>
</dbReference>
<feature type="domain" description="Ig-like" evidence="15">
    <location>
        <begin position="36"/>
        <end position="122"/>
    </location>
</feature>
<dbReference type="EMBL" id="RCHS01001140">
    <property type="protein sequence ID" value="RMX55012.1"/>
    <property type="molecule type" value="Genomic_DNA"/>
</dbReference>